<reference evidence="1" key="1">
    <citation type="submission" date="2022-03" db="EMBL/GenBank/DDBJ databases">
        <authorList>
            <person name="Alioto T."/>
            <person name="Alioto T."/>
            <person name="Gomez Garrido J."/>
        </authorList>
    </citation>
    <scope>NUCLEOTIDE SEQUENCE</scope>
</reference>
<accession>A0AAD1WUZ9</accession>
<dbReference type="EMBL" id="OW240922">
    <property type="protein sequence ID" value="CAH2323290.1"/>
    <property type="molecule type" value="Genomic_DNA"/>
</dbReference>
<evidence type="ECO:0000313" key="2">
    <source>
        <dbReference type="Proteomes" id="UP001295444"/>
    </source>
</evidence>
<keyword evidence="2" id="KW-1185">Reference proteome</keyword>
<sequence>MLVIFINHNSYMKHSKAVQEWFKSPKSCLETIMVQYMFITPVLLKSEETGKVCVTLKKIDEPLDLNVVLQLNGQNTTIFSEDVPPPSFFQCNDITAPSAGDPTVGFIIFSAIGTNTKILDRKSVVVQSTENHYFFQMDKPLYKQGQKGEGNKD</sequence>
<proteinExistence type="predicted"/>
<dbReference type="PANTHER" id="PTHR11412:SF173">
    <property type="entry name" value="OVOSTATIN"/>
    <property type="match status" value="1"/>
</dbReference>
<dbReference type="AlphaFoldDB" id="A0AAD1WUZ9"/>
<protein>
    <submittedName>
        <fullName evidence="1">Uncharacterized protein</fullName>
    </submittedName>
</protein>
<dbReference type="InterPro" id="IPR050473">
    <property type="entry name" value="A2M/Complement_sys"/>
</dbReference>
<organism evidence="1 2">
    <name type="scientific">Pelobates cultripes</name>
    <name type="common">Western spadefoot toad</name>
    <dbReference type="NCBI Taxonomy" id="61616"/>
    <lineage>
        <taxon>Eukaryota</taxon>
        <taxon>Metazoa</taxon>
        <taxon>Chordata</taxon>
        <taxon>Craniata</taxon>
        <taxon>Vertebrata</taxon>
        <taxon>Euteleostomi</taxon>
        <taxon>Amphibia</taxon>
        <taxon>Batrachia</taxon>
        <taxon>Anura</taxon>
        <taxon>Pelobatoidea</taxon>
        <taxon>Pelobatidae</taxon>
        <taxon>Pelobates</taxon>
    </lineage>
</organism>
<dbReference type="Gene3D" id="2.60.40.1930">
    <property type="match status" value="2"/>
</dbReference>
<dbReference type="Proteomes" id="UP001295444">
    <property type="component" value="Chromosome 11"/>
</dbReference>
<evidence type="ECO:0000313" key="1">
    <source>
        <dbReference type="EMBL" id="CAH2323290.1"/>
    </source>
</evidence>
<dbReference type="PANTHER" id="PTHR11412">
    <property type="entry name" value="MACROGLOBULIN / COMPLEMENT"/>
    <property type="match status" value="1"/>
</dbReference>
<name>A0AAD1WUZ9_PELCU</name>
<gene>
    <name evidence="1" type="ORF">PECUL_23A011203</name>
</gene>